<dbReference type="InterPro" id="IPR036165">
    <property type="entry name" value="YefM-like_sf"/>
</dbReference>
<dbReference type="PANTHER" id="PTHR35377">
    <property type="entry name" value="ANTITOXIN VAPB49-RELATED-RELATED"/>
    <property type="match status" value="1"/>
</dbReference>
<dbReference type="Pfam" id="PF02604">
    <property type="entry name" value="PhdYeFM_antitox"/>
    <property type="match status" value="1"/>
</dbReference>
<accession>A0A2W4LU88</accession>
<dbReference type="EMBL" id="QGUI01000026">
    <property type="protein sequence ID" value="PZN01254.1"/>
    <property type="molecule type" value="Genomic_DNA"/>
</dbReference>
<reference evidence="3" key="1">
    <citation type="submission" date="2018-05" db="EMBL/GenBank/DDBJ databases">
        <authorList>
            <person name="Lanie J.A."/>
            <person name="Ng W.-L."/>
            <person name="Kazmierczak K.M."/>
            <person name="Andrzejewski T.M."/>
            <person name="Davidsen T.M."/>
            <person name="Wayne K.J."/>
            <person name="Tettelin H."/>
            <person name="Glass J.I."/>
            <person name="Rusch D."/>
            <person name="Podicherti R."/>
            <person name="Tsui H.-C.T."/>
            <person name="Winkler M.E."/>
        </authorList>
    </citation>
    <scope>NUCLEOTIDE SEQUENCE</scope>
    <source>
        <strain evidence="3">ZC4RG45</strain>
    </source>
</reference>
<sequence length="75" mass="8405">MSRTVKVQEAKTRLSALLADVKRGEEVIIARGDKPVARLVPLQEPAERELGFVPYDVPDSFFEPLPEAELAAWEQ</sequence>
<gene>
    <name evidence="3" type="ORF">DIU77_01285</name>
</gene>
<protein>
    <recommendedName>
        <fullName evidence="2">Antitoxin</fullName>
    </recommendedName>
</protein>
<evidence type="ECO:0000256" key="2">
    <source>
        <dbReference type="RuleBase" id="RU362080"/>
    </source>
</evidence>
<comment type="caution">
    <text evidence="3">The sequence shown here is derived from an EMBL/GenBank/DDBJ whole genome shotgun (WGS) entry which is preliminary data.</text>
</comment>
<dbReference type="AlphaFoldDB" id="A0A2W4LU88"/>
<dbReference type="InterPro" id="IPR006442">
    <property type="entry name" value="Antitoxin_Phd/YefM"/>
</dbReference>
<dbReference type="Gene3D" id="3.40.1620.10">
    <property type="entry name" value="YefM-like domain"/>
    <property type="match status" value="1"/>
</dbReference>
<dbReference type="PANTHER" id="PTHR35377:SF7">
    <property type="entry name" value="SSL1004 PROTEIN"/>
    <property type="match status" value="1"/>
</dbReference>
<proteinExistence type="inferred from homology"/>
<evidence type="ECO:0000256" key="1">
    <source>
        <dbReference type="ARBA" id="ARBA00009981"/>
    </source>
</evidence>
<dbReference type="NCBIfam" id="TIGR01552">
    <property type="entry name" value="phd_fam"/>
    <property type="match status" value="1"/>
</dbReference>
<dbReference type="SUPFAM" id="SSF143120">
    <property type="entry name" value="YefM-like"/>
    <property type="match status" value="1"/>
</dbReference>
<evidence type="ECO:0000313" key="3">
    <source>
        <dbReference type="EMBL" id="PZN01254.1"/>
    </source>
</evidence>
<comment type="function">
    <text evidence="2">Antitoxin component of a type II toxin-antitoxin (TA) system.</text>
</comment>
<organism evidence="3">
    <name type="scientific">Thermocrispum agreste</name>
    <dbReference type="NCBI Taxonomy" id="37925"/>
    <lineage>
        <taxon>Bacteria</taxon>
        <taxon>Bacillati</taxon>
        <taxon>Actinomycetota</taxon>
        <taxon>Actinomycetes</taxon>
        <taxon>Pseudonocardiales</taxon>
        <taxon>Pseudonocardiaceae</taxon>
        <taxon>Thermocrispum</taxon>
    </lineage>
</organism>
<comment type="similarity">
    <text evidence="1 2">Belongs to the phD/YefM antitoxin family.</text>
</comment>
<dbReference type="InterPro" id="IPR051416">
    <property type="entry name" value="phD-YefM_TA_antitoxins"/>
</dbReference>
<name>A0A2W4LU88_9PSEU</name>